<dbReference type="AlphaFoldDB" id="B3N7W7"/>
<dbReference type="HOGENOM" id="CLU_1715183_0_0_1"/>
<keyword evidence="1" id="KW-0732">Signal</keyword>
<organism evidence="2 3">
    <name type="scientific">Drosophila erecta</name>
    <name type="common">Fruit fly</name>
    <dbReference type="NCBI Taxonomy" id="7220"/>
    <lineage>
        <taxon>Eukaryota</taxon>
        <taxon>Metazoa</taxon>
        <taxon>Ecdysozoa</taxon>
        <taxon>Arthropoda</taxon>
        <taxon>Hexapoda</taxon>
        <taxon>Insecta</taxon>
        <taxon>Pterygota</taxon>
        <taxon>Neoptera</taxon>
        <taxon>Endopterygota</taxon>
        <taxon>Diptera</taxon>
        <taxon>Brachycera</taxon>
        <taxon>Muscomorpha</taxon>
        <taxon>Ephydroidea</taxon>
        <taxon>Drosophilidae</taxon>
        <taxon>Drosophila</taxon>
        <taxon>Sophophora</taxon>
    </lineage>
</organism>
<dbReference type="eggNOG" id="ENOG502TKX1">
    <property type="taxonomic scope" value="Eukaryota"/>
</dbReference>
<name>B3N7W7_DROER</name>
<evidence type="ECO:0000256" key="1">
    <source>
        <dbReference type="SAM" id="SignalP"/>
    </source>
</evidence>
<gene>
    <name evidence="2" type="primary">Dere\GG25327</name>
    <name evidence="2" type="synonym">dere_GLEANR_9970</name>
    <name evidence="2" type="synonym">GG25327</name>
    <name evidence="2" type="ORF">Dere_GG25327</name>
</gene>
<protein>
    <recommendedName>
        <fullName evidence="4">UPAR/Ly6 domain-containing protein</fullName>
    </recommendedName>
</protein>
<feature type="chain" id="PRO_5002794479" description="UPAR/Ly6 domain-containing protein" evidence="1">
    <location>
        <begin position="23"/>
        <end position="150"/>
    </location>
</feature>
<keyword evidence="3" id="KW-1185">Reference proteome</keyword>
<dbReference type="EMBL" id="CH954177">
    <property type="protein sequence ID" value="EDV58328.1"/>
    <property type="molecule type" value="Genomic_DNA"/>
</dbReference>
<proteinExistence type="predicted"/>
<accession>B3N7W7</accession>
<evidence type="ECO:0000313" key="2">
    <source>
        <dbReference type="EMBL" id="EDV58328.1"/>
    </source>
</evidence>
<reference evidence="2 3" key="2">
    <citation type="journal article" date="2008" name="Bioinformatics">
        <title>Assembly reconciliation.</title>
        <authorList>
            <person name="Zimin A.V."/>
            <person name="Smith D.R."/>
            <person name="Sutton G."/>
            <person name="Yorke J.A."/>
        </authorList>
    </citation>
    <scope>NUCLEOTIDE SEQUENCE [LARGE SCALE GENOMIC DNA]</scope>
    <source>
        <strain evidence="2 3">TSC#14021-0224.01</strain>
    </source>
</reference>
<feature type="signal peptide" evidence="1">
    <location>
        <begin position="1"/>
        <end position="22"/>
    </location>
</feature>
<dbReference type="KEGG" id="der:6541408"/>
<dbReference type="OrthoDB" id="7854956at2759"/>
<dbReference type="OMA" id="DIRICAR"/>
<dbReference type="PhylomeDB" id="B3N7W7"/>
<sequence length="150" mass="15914">MWKNLILGAVLVAFVAVPLANSLTCNKCNSPSGCKSPSSETCSNSTANANKQFLEGYHSNVPAVSGSLNFSCANLTYYHPANYSHTFEFLGCVFNETNVCNLALTNTQSGWSKKCLQCGTDYCNPAGTYSSSVYTIVGSAVVLVLAKVLS</sequence>
<evidence type="ECO:0008006" key="4">
    <source>
        <dbReference type="Google" id="ProtNLM"/>
    </source>
</evidence>
<dbReference type="Proteomes" id="UP000008711">
    <property type="component" value="Unassembled WGS sequence"/>
</dbReference>
<reference evidence="2 3" key="1">
    <citation type="journal article" date="2007" name="Nature">
        <title>Evolution of genes and genomes on the Drosophila phylogeny.</title>
        <authorList>
            <consortium name="Drosophila 12 Genomes Consortium"/>
            <person name="Clark A.G."/>
            <person name="Eisen M.B."/>
            <person name="Smith D.R."/>
            <person name="Bergman C.M."/>
            <person name="Oliver B."/>
            <person name="Markow T.A."/>
            <person name="Kaufman T.C."/>
            <person name="Kellis M."/>
            <person name="Gelbart W."/>
            <person name="Iyer V.N."/>
            <person name="Pollard D.A."/>
            <person name="Sackton T.B."/>
            <person name="Larracuente A.M."/>
            <person name="Singh N.D."/>
            <person name="Abad J.P."/>
            <person name="Abt D.N."/>
            <person name="Adryan B."/>
            <person name="Aguade M."/>
            <person name="Akashi H."/>
            <person name="Anderson W.W."/>
            <person name="Aquadro C.F."/>
            <person name="Ardell D.H."/>
            <person name="Arguello R."/>
            <person name="Artieri C.G."/>
            <person name="Barbash D.A."/>
            <person name="Barker D."/>
            <person name="Barsanti P."/>
            <person name="Batterham P."/>
            <person name="Batzoglou S."/>
            <person name="Begun D."/>
            <person name="Bhutkar A."/>
            <person name="Blanco E."/>
            <person name="Bosak S.A."/>
            <person name="Bradley R.K."/>
            <person name="Brand A.D."/>
            <person name="Brent M.R."/>
            <person name="Brooks A.N."/>
            <person name="Brown R.H."/>
            <person name="Butlin R.K."/>
            <person name="Caggese C."/>
            <person name="Calvi B.R."/>
            <person name="Bernardo de Carvalho A."/>
            <person name="Caspi A."/>
            <person name="Castrezana S."/>
            <person name="Celniker S.E."/>
            <person name="Chang J.L."/>
            <person name="Chapple C."/>
            <person name="Chatterji S."/>
            <person name="Chinwalla A."/>
            <person name="Civetta A."/>
            <person name="Clifton S.W."/>
            <person name="Comeron J.M."/>
            <person name="Costello J.C."/>
            <person name="Coyne J.A."/>
            <person name="Daub J."/>
            <person name="David R.G."/>
            <person name="Delcher A.L."/>
            <person name="Delehaunty K."/>
            <person name="Do C.B."/>
            <person name="Ebling H."/>
            <person name="Edwards K."/>
            <person name="Eickbush T."/>
            <person name="Evans J.D."/>
            <person name="Filipski A."/>
            <person name="Findeiss S."/>
            <person name="Freyhult E."/>
            <person name="Fulton L."/>
            <person name="Fulton R."/>
            <person name="Garcia A.C."/>
            <person name="Gardiner A."/>
            <person name="Garfield D.A."/>
            <person name="Garvin B.E."/>
            <person name="Gibson G."/>
            <person name="Gilbert D."/>
            <person name="Gnerre S."/>
            <person name="Godfrey J."/>
            <person name="Good R."/>
            <person name="Gotea V."/>
            <person name="Gravely B."/>
            <person name="Greenberg A.J."/>
            <person name="Griffiths-Jones S."/>
            <person name="Gross S."/>
            <person name="Guigo R."/>
            <person name="Gustafson E.A."/>
            <person name="Haerty W."/>
            <person name="Hahn M.W."/>
            <person name="Halligan D.L."/>
            <person name="Halpern A.L."/>
            <person name="Halter G.M."/>
            <person name="Han M.V."/>
            <person name="Heger A."/>
            <person name="Hillier L."/>
            <person name="Hinrichs A.S."/>
            <person name="Holmes I."/>
            <person name="Hoskins R.A."/>
            <person name="Hubisz M.J."/>
            <person name="Hultmark D."/>
            <person name="Huntley M.A."/>
            <person name="Jaffe D.B."/>
            <person name="Jagadeeshan S."/>
            <person name="Jeck W.R."/>
            <person name="Johnson J."/>
            <person name="Jones C.D."/>
            <person name="Jordan W.C."/>
            <person name="Karpen G.H."/>
            <person name="Kataoka E."/>
            <person name="Keightley P.D."/>
            <person name="Kheradpour P."/>
            <person name="Kirkness E.F."/>
            <person name="Koerich L.B."/>
            <person name="Kristiansen K."/>
            <person name="Kudrna D."/>
            <person name="Kulathinal R.J."/>
            <person name="Kumar S."/>
            <person name="Kwok R."/>
            <person name="Lander E."/>
            <person name="Langley C.H."/>
            <person name="Lapoint R."/>
            <person name="Lazzaro B.P."/>
            <person name="Lee S.J."/>
            <person name="Levesque L."/>
            <person name="Li R."/>
            <person name="Lin C.F."/>
            <person name="Lin M.F."/>
            <person name="Lindblad-Toh K."/>
            <person name="Llopart A."/>
            <person name="Long M."/>
            <person name="Low L."/>
            <person name="Lozovsky E."/>
            <person name="Lu J."/>
            <person name="Luo M."/>
            <person name="Machado C.A."/>
            <person name="Makalowski W."/>
            <person name="Marzo M."/>
            <person name="Matsuda M."/>
            <person name="Matzkin L."/>
            <person name="McAllister B."/>
            <person name="McBride C.S."/>
            <person name="McKernan B."/>
            <person name="McKernan K."/>
            <person name="Mendez-Lago M."/>
            <person name="Minx P."/>
            <person name="Mollenhauer M.U."/>
            <person name="Montooth K."/>
            <person name="Mount S.M."/>
            <person name="Mu X."/>
            <person name="Myers E."/>
            <person name="Negre B."/>
            <person name="Newfeld S."/>
            <person name="Nielsen R."/>
            <person name="Noor M.A."/>
            <person name="O'Grady P."/>
            <person name="Pachter L."/>
            <person name="Papaceit M."/>
            <person name="Parisi M.J."/>
            <person name="Parisi M."/>
            <person name="Parts L."/>
            <person name="Pedersen J.S."/>
            <person name="Pesole G."/>
            <person name="Phillippy A.M."/>
            <person name="Ponting C.P."/>
            <person name="Pop M."/>
            <person name="Porcelli D."/>
            <person name="Powell J.R."/>
            <person name="Prohaska S."/>
            <person name="Pruitt K."/>
            <person name="Puig M."/>
            <person name="Quesneville H."/>
            <person name="Ram K.R."/>
            <person name="Rand D."/>
            <person name="Rasmussen M.D."/>
            <person name="Reed L.K."/>
            <person name="Reenan R."/>
            <person name="Reily A."/>
            <person name="Remington K.A."/>
            <person name="Rieger T.T."/>
            <person name="Ritchie M.G."/>
            <person name="Robin C."/>
            <person name="Rogers Y.H."/>
            <person name="Rohde C."/>
            <person name="Rozas J."/>
            <person name="Rubenfield M.J."/>
            <person name="Ruiz A."/>
            <person name="Russo S."/>
            <person name="Salzberg S.L."/>
            <person name="Sanchez-Gracia A."/>
            <person name="Saranga D.J."/>
            <person name="Sato H."/>
            <person name="Schaeffer S.W."/>
            <person name="Schatz M.C."/>
            <person name="Schlenke T."/>
            <person name="Schwartz R."/>
            <person name="Segarra C."/>
            <person name="Singh R.S."/>
            <person name="Sirot L."/>
            <person name="Sirota M."/>
            <person name="Sisneros N.B."/>
            <person name="Smith C.D."/>
            <person name="Smith T.F."/>
            <person name="Spieth J."/>
            <person name="Stage D.E."/>
            <person name="Stark A."/>
            <person name="Stephan W."/>
            <person name="Strausberg R.L."/>
            <person name="Strempel S."/>
            <person name="Sturgill D."/>
            <person name="Sutton G."/>
            <person name="Sutton G.G."/>
            <person name="Tao W."/>
            <person name="Teichmann S."/>
            <person name="Tobari Y.N."/>
            <person name="Tomimura Y."/>
            <person name="Tsolas J.M."/>
            <person name="Valente V.L."/>
            <person name="Venter E."/>
            <person name="Venter J.C."/>
            <person name="Vicario S."/>
            <person name="Vieira F.G."/>
            <person name="Vilella A.J."/>
            <person name="Villasante A."/>
            <person name="Walenz B."/>
            <person name="Wang J."/>
            <person name="Wasserman M."/>
            <person name="Watts T."/>
            <person name="Wilson D."/>
            <person name="Wilson R.K."/>
            <person name="Wing R.A."/>
            <person name="Wolfner M.F."/>
            <person name="Wong A."/>
            <person name="Wong G.K."/>
            <person name="Wu C.I."/>
            <person name="Wu G."/>
            <person name="Yamamoto D."/>
            <person name="Yang H.P."/>
            <person name="Yang S.P."/>
            <person name="Yorke J.A."/>
            <person name="Yoshida K."/>
            <person name="Zdobnov E."/>
            <person name="Zhang P."/>
            <person name="Zhang Y."/>
            <person name="Zimin A.V."/>
            <person name="Baldwin J."/>
            <person name="Abdouelleil A."/>
            <person name="Abdulkadir J."/>
            <person name="Abebe A."/>
            <person name="Abera B."/>
            <person name="Abreu J."/>
            <person name="Acer S.C."/>
            <person name="Aftuck L."/>
            <person name="Alexander A."/>
            <person name="An P."/>
            <person name="Anderson E."/>
            <person name="Anderson S."/>
            <person name="Arachi H."/>
            <person name="Azer M."/>
            <person name="Bachantsang P."/>
            <person name="Barry A."/>
            <person name="Bayul T."/>
            <person name="Berlin A."/>
            <person name="Bessette D."/>
            <person name="Bloom T."/>
            <person name="Blye J."/>
            <person name="Boguslavskiy L."/>
            <person name="Bonnet C."/>
            <person name="Boukhgalter B."/>
            <person name="Bourzgui I."/>
            <person name="Brown A."/>
            <person name="Cahill P."/>
            <person name="Channer S."/>
            <person name="Cheshatsang Y."/>
            <person name="Chuda L."/>
            <person name="Citroen M."/>
            <person name="Collymore A."/>
            <person name="Cooke P."/>
            <person name="Costello M."/>
            <person name="D'Aco K."/>
            <person name="Daza R."/>
            <person name="De Haan G."/>
            <person name="DeGray S."/>
            <person name="DeMaso C."/>
            <person name="Dhargay N."/>
            <person name="Dooley K."/>
            <person name="Dooley E."/>
            <person name="Doricent M."/>
            <person name="Dorje P."/>
            <person name="Dorjee K."/>
            <person name="Dupes A."/>
            <person name="Elong R."/>
            <person name="Falk J."/>
            <person name="Farina A."/>
            <person name="Faro S."/>
            <person name="Ferguson D."/>
            <person name="Fisher S."/>
            <person name="Foley C.D."/>
            <person name="Franke A."/>
            <person name="Friedrich D."/>
            <person name="Gadbois L."/>
            <person name="Gearin G."/>
            <person name="Gearin C.R."/>
            <person name="Giannoukos G."/>
            <person name="Goode T."/>
            <person name="Graham J."/>
            <person name="Grandbois E."/>
            <person name="Grewal S."/>
            <person name="Gyaltsen K."/>
            <person name="Hafez N."/>
            <person name="Hagos B."/>
            <person name="Hall J."/>
            <person name="Henson C."/>
            <person name="Hollinger A."/>
            <person name="Honan T."/>
            <person name="Huard M.D."/>
            <person name="Hughes L."/>
            <person name="Hurhula B."/>
            <person name="Husby M.E."/>
            <person name="Kamat A."/>
            <person name="Kanga B."/>
            <person name="Kashin S."/>
            <person name="Khazanovich D."/>
            <person name="Kisner P."/>
            <person name="Lance K."/>
            <person name="Lara M."/>
            <person name="Lee W."/>
            <person name="Lennon N."/>
            <person name="Letendre F."/>
            <person name="LeVine R."/>
            <person name="Lipovsky A."/>
            <person name="Liu X."/>
            <person name="Liu J."/>
            <person name="Liu S."/>
            <person name="Lokyitsang T."/>
            <person name="Lokyitsang Y."/>
            <person name="Lubonja R."/>
            <person name="Lui A."/>
            <person name="MacDonald P."/>
            <person name="Magnisalis V."/>
            <person name="Maru K."/>
            <person name="Matthews C."/>
            <person name="McCusker W."/>
            <person name="McDonough S."/>
            <person name="Mehta T."/>
            <person name="Meldrim J."/>
            <person name="Meneus L."/>
            <person name="Mihai O."/>
            <person name="Mihalev A."/>
            <person name="Mihova T."/>
            <person name="Mittelman R."/>
            <person name="Mlenga V."/>
            <person name="Montmayeur A."/>
            <person name="Mulrain L."/>
            <person name="Navidi A."/>
            <person name="Naylor J."/>
            <person name="Negash T."/>
            <person name="Nguyen T."/>
            <person name="Nguyen N."/>
            <person name="Nicol R."/>
            <person name="Norbu C."/>
            <person name="Norbu N."/>
            <person name="Novod N."/>
            <person name="O'Neill B."/>
            <person name="Osman S."/>
            <person name="Markiewicz E."/>
            <person name="Oyono O.L."/>
            <person name="Patti C."/>
            <person name="Phunkhang P."/>
            <person name="Pierre F."/>
            <person name="Priest M."/>
            <person name="Raghuraman S."/>
            <person name="Rege F."/>
            <person name="Reyes R."/>
            <person name="Rise C."/>
            <person name="Rogov P."/>
            <person name="Ross K."/>
            <person name="Ryan E."/>
            <person name="Settipalli S."/>
            <person name="Shea T."/>
            <person name="Sherpa N."/>
            <person name="Shi L."/>
            <person name="Shih D."/>
            <person name="Sparrow T."/>
            <person name="Spaulding J."/>
            <person name="Stalker J."/>
            <person name="Stange-Thomann N."/>
            <person name="Stavropoulos S."/>
            <person name="Stone C."/>
            <person name="Strader C."/>
            <person name="Tesfaye S."/>
            <person name="Thomson T."/>
            <person name="Thoulutsang Y."/>
            <person name="Thoulutsang D."/>
            <person name="Topham K."/>
            <person name="Topping I."/>
            <person name="Tsamla T."/>
            <person name="Vassiliev H."/>
            <person name="Vo A."/>
            <person name="Wangchuk T."/>
            <person name="Wangdi T."/>
            <person name="Weiand M."/>
            <person name="Wilkinson J."/>
            <person name="Wilson A."/>
            <person name="Yadav S."/>
            <person name="Young G."/>
            <person name="Yu Q."/>
            <person name="Zembek L."/>
            <person name="Zhong D."/>
            <person name="Zimmer A."/>
            <person name="Zwirko Z."/>
            <person name="Jaffe D.B."/>
            <person name="Alvarez P."/>
            <person name="Brockman W."/>
            <person name="Butler J."/>
            <person name="Chin C."/>
            <person name="Gnerre S."/>
            <person name="Grabherr M."/>
            <person name="Kleber M."/>
            <person name="Mauceli E."/>
            <person name="MacCallum I."/>
        </authorList>
    </citation>
    <scope>NUCLEOTIDE SEQUENCE [LARGE SCALE GENOMIC DNA]</scope>
    <source>
        <strain evidence="2 3">TSC#14021-0224.01</strain>
    </source>
</reference>
<evidence type="ECO:0000313" key="3">
    <source>
        <dbReference type="Proteomes" id="UP000008711"/>
    </source>
</evidence>